<gene>
    <name evidence="1" type="ORF">IB292_03490</name>
</gene>
<comment type="caution">
    <text evidence="1">The sequence shown here is derived from an EMBL/GenBank/DDBJ whole genome shotgun (WGS) entry which is preliminary data.</text>
</comment>
<protein>
    <submittedName>
        <fullName evidence="1">Uncharacterized protein</fullName>
    </submittedName>
</protein>
<reference evidence="1" key="1">
    <citation type="submission" date="2020-09" db="EMBL/GenBank/DDBJ databases">
        <title>Genome sequence of Vibrio parahaemolyticus isolates.</title>
        <authorList>
            <person name="Hammerl J.A."/>
            <person name="Strauch E."/>
        </authorList>
    </citation>
    <scope>NUCLEOTIDE SEQUENCE</scope>
    <source>
        <strain evidence="1">17-VB00146</strain>
    </source>
</reference>
<dbReference type="EMBL" id="JACVHL010000003">
    <property type="protein sequence ID" value="MCC3804096.1"/>
    <property type="molecule type" value="Genomic_DNA"/>
</dbReference>
<dbReference type="Proteomes" id="UP000726777">
    <property type="component" value="Unassembled WGS sequence"/>
</dbReference>
<accession>A0A9Q3UB84</accession>
<dbReference type="AlphaFoldDB" id="A0A9Q3UB84"/>
<evidence type="ECO:0000313" key="2">
    <source>
        <dbReference type="Proteomes" id="UP000726777"/>
    </source>
</evidence>
<name>A0A9Q3UB84_VIBPH</name>
<proteinExistence type="predicted"/>
<sequence length="65" mass="7481">MKKAKIIITVKDKGNGKIEFQCQCQNGHSQILNELVNHVANELPKTVHEQALIFYKNMEQKHAIH</sequence>
<dbReference type="RefSeq" id="WP_206630394.1">
    <property type="nucleotide sequence ID" value="NZ_JACVHL010000003.1"/>
</dbReference>
<evidence type="ECO:0000313" key="1">
    <source>
        <dbReference type="EMBL" id="MCC3804096.1"/>
    </source>
</evidence>
<organism evidence="1 2">
    <name type="scientific">Vibrio parahaemolyticus</name>
    <dbReference type="NCBI Taxonomy" id="670"/>
    <lineage>
        <taxon>Bacteria</taxon>
        <taxon>Pseudomonadati</taxon>
        <taxon>Pseudomonadota</taxon>
        <taxon>Gammaproteobacteria</taxon>
        <taxon>Vibrionales</taxon>
        <taxon>Vibrionaceae</taxon>
        <taxon>Vibrio</taxon>
    </lineage>
</organism>